<dbReference type="SUPFAM" id="SSF81321">
    <property type="entry name" value="Family A G protein-coupled receptor-like"/>
    <property type="match status" value="1"/>
</dbReference>
<reference evidence="13" key="2">
    <citation type="submission" date="2025-08" db="UniProtKB">
        <authorList>
            <consortium name="Ensembl"/>
        </authorList>
    </citation>
    <scope>IDENTIFICATION</scope>
</reference>
<dbReference type="GeneTree" id="ENSGT01040000240444"/>
<organism evidence="13 14">
    <name type="scientific">Erpetoichthys calabaricus</name>
    <name type="common">Rope fish</name>
    <name type="synonym">Calamoichthys calabaricus</name>
    <dbReference type="NCBI Taxonomy" id="27687"/>
    <lineage>
        <taxon>Eukaryota</taxon>
        <taxon>Metazoa</taxon>
        <taxon>Chordata</taxon>
        <taxon>Craniata</taxon>
        <taxon>Vertebrata</taxon>
        <taxon>Euteleostomi</taxon>
        <taxon>Actinopterygii</taxon>
        <taxon>Polypteriformes</taxon>
        <taxon>Polypteridae</taxon>
        <taxon>Erpetoichthys</taxon>
    </lineage>
</organism>
<comment type="subcellular location">
    <subcellularLocation>
        <location evidence="1">Cell membrane</location>
        <topology evidence="1">Multi-pass membrane protein</topology>
    </subcellularLocation>
</comment>
<keyword evidence="9 10" id="KW-0807">Transducer</keyword>
<dbReference type="Gene3D" id="1.20.1070.10">
    <property type="entry name" value="Rhodopsin 7-helix transmembrane proteins"/>
    <property type="match status" value="1"/>
</dbReference>
<reference evidence="13" key="3">
    <citation type="submission" date="2025-09" db="UniProtKB">
        <authorList>
            <consortium name="Ensembl"/>
        </authorList>
    </citation>
    <scope>IDENTIFICATION</scope>
</reference>
<evidence type="ECO:0000256" key="6">
    <source>
        <dbReference type="ARBA" id="ARBA00023136"/>
    </source>
</evidence>
<dbReference type="FunFam" id="1.20.1070.10:FF:000142">
    <property type="entry name" value="G protein-coupled receptor 55"/>
    <property type="match status" value="1"/>
</dbReference>
<evidence type="ECO:0000256" key="8">
    <source>
        <dbReference type="ARBA" id="ARBA00023180"/>
    </source>
</evidence>
<evidence type="ECO:0000256" key="1">
    <source>
        <dbReference type="ARBA" id="ARBA00004651"/>
    </source>
</evidence>
<evidence type="ECO:0000256" key="11">
    <source>
        <dbReference type="SAM" id="Phobius"/>
    </source>
</evidence>
<feature type="transmembrane region" description="Helical" evidence="11">
    <location>
        <begin position="220"/>
        <end position="241"/>
    </location>
</feature>
<dbReference type="GO" id="GO:0005886">
    <property type="term" value="C:plasma membrane"/>
    <property type="evidence" value="ECO:0007669"/>
    <property type="project" value="UniProtKB-SubCell"/>
</dbReference>
<evidence type="ECO:0000256" key="10">
    <source>
        <dbReference type="RuleBase" id="RU000688"/>
    </source>
</evidence>
<gene>
    <name evidence="13" type="primary">GPR55</name>
</gene>
<reference evidence="13" key="1">
    <citation type="submission" date="2021-06" db="EMBL/GenBank/DDBJ databases">
        <authorList>
            <consortium name="Wellcome Sanger Institute Data Sharing"/>
        </authorList>
    </citation>
    <scope>NUCLEOTIDE SEQUENCE [LARGE SCALE GENOMIC DNA]</scope>
</reference>
<dbReference type="Proteomes" id="UP000694620">
    <property type="component" value="Chromosome 2"/>
</dbReference>
<feature type="transmembrane region" description="Helical" evidence="11">
    <location>
        <begin position="180"/>
        <end position="199"/>
    </location>
</feature>
<dbReference type="PROSITE" id="PS00237">
    <property type="entry name" value="G_PROTEIN_RECEP_F1_1"/>
    <property type="match status" value="1"/>
</dbReference>
<feature type="domain" description="G-protein coupled receptors family 1 profile" evidence="12">
    <location>
        <begin position="20"/>
        <end position="281"/>
    </location>
</feature>
<evidence type="ECO:0000256" key="7">
    <source>
        <dbReference type="ARBA" id="ARBA00023170"/>
    </source>
</evidence>
<dbReference type="GO" id="GO:0007200">
    <property type="term" value="P:phospholipase C-activating G protein-coupled receptor signaling pathway"/>
    <property type="evidence" value="ECO:0007669"/>
    <property type="project" value="TreeGrafter"/>
</dbReference>
<dbReference type="PANTHER" id="PTHR24232:SF56">
    <property type="entry name" value="G-PROTEIN COUPLED RECEPTOR 55"/>
    <property type="match status" value="1"/>
</dbReference>
<evidence type="ECO:0000259" key="12">
    <source>
        <dbReference type="PROSITE" id="PS50262"/>
    </source>
</evidence>
<protein>
    <submittedName>
        <fullName evidence="13">G protein-coupled receptor 55</fullName>
    </submittedName>
</protein>
<dbReference type="InterPro" id="IPR000276">
    <property type="entry name" value="GPCR_Rhodpsn"/>
</dbReference>
<feature type="transmembrane region" description="Helical" evidence="11">
    <location>
        <begin position="55"/>
        <end position="75"/>
    </location>
</feature>
<dbReference type="Pfam" id="PF00001">
    <property type="entry name" value="7tm_1"/>
    <property type="match status" value="1"/>
</dbReference>
<keyword evidence="7 10" id="KW-0675">Receptor</keyword>
<keyword evidence="4 11" id="KW-1133">Transmembrane helix</keyword>
<name>A0A8C4RX19_ERPCA</name>
<feature type="transmembrane region" description="Helical" evidence="11">
    <location>
        <begin position="25"/>
        <end position="48"/>
    </location>
</feature>
<dbReference type="GO" id="GO:0004930">
    <property type="term" value="F:G protein-coupled receptor activity"/>
    <property type="evidence" value="ECO:0007669"/>
    <property type="project" value="UniProtKB-KW"/>
</dbReference>
<feature type="transmembrane region" description="Helical" evidence="11">
    <location>
        <begin position="134"/>
        <end position="155"/>
    </location>
</feature>
<keyword evidence="8" id="KW-0325">Glycoprotein</keyword>
<sequence>MSADNRSKMDCEMEVVKEWVNTIQLIIYIPTFIVGLFLNGIALFIFIFKMRTESTIYMTNLAIMDIFLLIPLPFRMYAAKNEWILSKSACSAFEALYFVGVYGSILTITFISIDRYISIKHPFKAKILRSPRNVYIACFGIWIMVLVGVLPVFTFHKNTNTTEKFRCFHNFSDDSWQPKVVIPLVVFGFLIPVSILLFCSIQIINALKKLQSNDKTSLRIVYANLFVFLISFTPSHLGIFLQFLVRNKILIDCSTKMGISFYVQISMCLSNITCCLDAICYYFVASEFRSRGIPRRLSSRNPTTSVTEI</sequence>
<evidence type="ECO:0000256" key="5">
    <source>
        <dbReference type="ARBA" id="ARBA00023040"/>
    </source>
</evidence>
<dbReference type="InterPro" id="IPR017452">
    <property type="entry name" value="GPCR_Rhodpsn_7TM"/>
</dbReference>
<dbReference type="PROSITE" id="PS50262">
    <property type="entry name" value="G_PROTEIN_RECEP_F1_2"/>
    <property type="match status" value="1"/>
</dbReference>
<keyword evidence="14" id="KW-1185">Reference proteome</keyword>
<keyword evidence="3 10" id="KW-0812">Transmembrane</keyword>
<keyword evidence="6 11" id="KW-0472">Membrane</keyword>
<comment type="similarity">
    <text evidence="10">Belongs to the G-protein coupled receptor 1 family.</text>
</comment>
<evidence type="ECO:0000313" key="14">
    <source>
        <dbReference type="Proteomes" id="UP000694620"/>
    </source>
</evidence>
<dbReference type="Ensembl" id="ENSECRT00000008069.1">
    <property type="protein sequence ID" value="ENSECRP00000007942.1"/>
    <property type="gene ID" value="ENSECRG00000005299.1"/>
</dbReference>
<evidence type="ECO:0000256" key="4">
    <source>
        <dbReference type="ARBA" id="ARBA00022989"/>
    </source>
</evidence>
<evidence type="ECO:0000313" key="13">
    <source>
        <dbReference type="Ensembl" id="ENSECRP00000007942.1"/>
    </source>
</evidence>
<keyword evidence="2" id="KW-1003">Cell membrane</keyword>
<feature type="transmembrane region" description="Helical" evidence="11">
    <location>
        <begin position="95"/>
        <end position="113"/>
    </location>
</feature>
<dbReference type="AlphaFoldDB" id="A0A8C4RX19"/>
<dbReference type="PANTHER" id="PTHR24232">
    <property type="entry name" value="G-PROTEIN COUPLED RECEPTOR"/>
    <property type="match status" value="1"/>
</dbReference>
<evidence type="ECO:0000256" key="3">
    <source>
        <dbReference type="ARBA" id="ARBA00022692"/>
    </source>
</evidence>
<dbReference type="PRINTS" id="PR00237">
    <property type="entry name" value="GPCRRHODOPSN"/>
</dbReference>
<evidence type="ECO:0000256" key="2">
    <source>
        <dbReference type="ARBA" id="ARBA00022475"/>
    </source>
</evidence>
<accession>A0A8C4RX19</accession>
<dbReference type="GO" id="GO:0035025">
    <property type="term" value="P:positive regulation of Rho protein signal transduction"/>
    <property type="evidence" value="ECO:0007669"/>
    <property type="project" value="TreeGrafter"/>
</dbReference>
<dbReference type="OrthoDB" id="9447539at2759"/>
<keyword evidence="5 10" id="KW-0297">G-protein coupled receptor</keyword>
<feature type="transmembrane region" description="Helical" evidence="11">
    <location>
        <begin position="261"/>
        <end position="284"/>
    </location>
</feature>
<evidence type="ECO:0000256" key="9">
    <source>
        <dbReference type="ARBA" id="ARBA00023224"/>
    </source>
</evidence>
<proteinExistence type="inferred from homology"/>